<evidence type="ECO:0000313" key="2">
    <source>
        <dbReference type="EMBL" id="KDB27835.1"/>
    </source>
</evidence>
<sequence length="72" mass="7674">MKLSISLALAMAIVSAYAAPVMDANIVKSEHHGTSATKGDYIIYIPPAEDDEDYEKIARRGTPATDAGADTY</sequence>
<dbReference type="AlphaFoldDB" id="A0A059JIZ2"/>
<evidence type="ECO:0000313" key="3">
    <source>
        <dbReference type="Proteomes" id="UP000024533"/>
    </source>
</evidence>
<feature type="signal peptide" evidence="1">
    <location>
        <begin position="1"/>
        <end position="18"/>
    </location>
</feature>
<accession>A0A059JIZ2</accession>
<keyword evidence="3" id="KW-1185">Reference proteome</keyword>
<keyword evidence="1" id="KW-0732">Signal</keyword>
<comment type="caution">
    <text evidence="2">The sequence shown here is derived from an EMBL/GenBank/DDBJ whole genome shotgun (WGS) entry which is preliminary data.</text>
</comment>
<dbReference type="EMBL" id="AOKY01000033">
    <property type="protein sequence ID" value="KDB27835.1"/>
    <property type="molecule type" value="Genomic_DNA"/>
</dbReference>
<reference evidence="2 3" key="1">
    <citation type="submission" date="2014-02" db="EMBL/GenBank/DDBJ databases">
        <title>The Genome Sequence of Trichophyton interdigitale MR816.</title>
        <authorList>
            <consortium name="The Broad Institute Genomics Platform"/>
            <person name="Cuomo C.A."/>
            <person name="White T.C."/>
            <person name="Graser Y."/>
            <person name="Martinez-Rossi N."/>
            <person name="Heitman J."/>
            <person name="Young S.K."/>
            <person name="Zeng Q."/>
            <person name="Gargeya S."/>
            <person name="Abouelleil A."/>
            <person name="Alvarado L."/>
            <person name="Chapman S.B."/>
            <person name="Gainer-Dewar J."/>
            <person name="Goldberg J."/>
            <person name="Griggs A."/>
            <person name="Gujja S."/>
            <person name="Hansen M."/>
            <person name="Howarth C."/>
            <person name="Imamovic A."/>
            <person name="Larimer J."/>
            <person name="Martinez D."/>
            <person name="Murphy C."/>
            <person name="Pearson M.D."/>
            <person name="Persinoti G."/>
            <person name="Poon T."/>
            <person name="Priest M."/>
            <person name="Roberts A.D."/>
            <person name="Saif S."/>
            <person name="Shea T.D."/>
            <person name="Sykes S.N."/>
            <person name="Wortman J."/>
            <person name="Nusbaum C."/>
            <person name="Birren B."/>
        </authorList>
    </citation>
    <scope>NUCLEOTIDE SEQUENCE [LARGE SCALE GENOMIC DNA]</scope>
    <source>
        <strain evidence="2 3">MR816</strain>
    </source>
</reference>
<gene>
    <name evidence="2" type="ORF">H109_00402</name>
</gene>
<dbReference type="OMA" id="MDANIMK"/>
<evidence type="ECO:0000256" key="1">
    <source>
        <dbReference type="SAM" id="SignalP"/>
    </source>
</evidence>
<feature type="chain" id="PRO_5001575016" evidence="1">
    <location>
        <begin position="19"/>
        <end position="72"/>
    </location>
</feature>
<protein>
    <submittedName>
        <fullName evidence="2">Uncharacterized protein</fullName>
    </submittedName>
</protein>
<name>A0A059JIZ2_TRIIM</name>
<dbReference type="OrthoDB" id="4169009at2759"/>
<dbReference type="HOGENOM" id="CLU_186241_0_0_1"/>
<proteinExistence type="predicted"/>
<organism evidence="2 3">
    <name type="scientific">Trichophyton interdigitale (strain MR816)</name>
    <dbReference type="NCBI Taxonomy" id="1215338"/>
    <lineage>
        <taxon>Eukaryota</taxon>
        <taxon>Fungi</taxon>
        <taxon>Dikarya</taxon>
        <taxon>Ascomycota</taxon>
        <taxon>Pezizomycotina</taxon>
        <taxon>Eurotiomycetes</taxon>
        <taxon>Eurotiomycetidae</taxon>
        <taxon>Onygenales</taxon>
        <taxon>Arthrodermataceae</taxon>
        <taxon>Trichophyton</taxon>
    </lineage>
</organism>
<dbReference type="Proteomes" id="UP000024533">
    <property type="component" value="Unassembled WGS sequence"/>
</dbReference>